<dbReference type="InterPro" id="IPR000315">
    <property type="entry name" value="Znf_B-box"/>
</dbReference>
<keyword evidence="3" id="KW-0862">Zinc</keyword>
<dbReference type="GO" id="GO:0008270">
    <property type="term" value="F:zinc ion binding"/>
    <property type="evidence" value="ECO:0007669"/>
    <property type="project" value="UniProtKB-KW"/>
</dbReference>
<dbReference type="RefSeq" id="XP_054588615.1">
    <property type="nucleotide sequence ID" value="XM_054732640.2"/>
</dbReference>
<dbReference type="InterPro" id="IPR050143">
    <property type="entry name" value="TRIM/RBCC"/>
</dbReference>
<dbReference type="PROSITE" id="PS50119">
    <property type="entry name" value="ZF_BBOX"/>
    <property type="match status" value="1"/>
</dbReference>
<evidence type="ECO:0000313" key="10">
    <source>
        <dbReference type="Ensembl" id="ENSNFUP00015010257.1"/>
    </source>
</evidence>
<dbReference type="OrthoDB" id="6105938at2759"/>
<dbReference type="PROSITE" id="PS50089">
    <property type="entry name" value="ZF_RING_2"/>
    <property type="match status" value="1"/>
</dbReference>
<evidence type="ECO:0000259" key="8">
    <source>
        <dbReference type="PROSITE" id="PS50188"/>
    </source>
</evidence>
<dbReference type="SUPFAM" id="SSF49899">
    <property type="entry name" value="Concanavalin A-like lectins/glucanases"/>
    <property type="match status" value="1"/>
</dbReference>
<dbReference type="Gene3D" id="2.60.120.920">
    <property type="match status" value="1"/>
</dbReference>
<dbReference type="Pfam" id="PF00622">
    <property type="entry name" value="SPRY"/>
    <property type="match status" value="1"/>
</dbReference>
<dbReference type="InterPro" id="IPR013083">
    <property type="entry name" value="Znf_RING/FYVE/PHD"/>
</dbReference>
<feature type="domain" description="B box-type" evidence="7">
    <location>
        <begin position="83"/>
        <end position="124"/>
    </location>
</feature>
<proteinExistence type="predicted"/>
<dbReference type="Proteomes" id="UP000694548">
    <property type="component" value="Chromosome sgr10"/>
</dbReference>
<name>A0A8C6KX71_NOTFU</name>
<dbReference type="InterPro" id="IPR001841">
    <property type="entry name" value="Znf_RING"/>
</dbReference>
<evidence type="ECO:0000256" key="3">
    <source>
        <dbReference type="ARBA" id="ARBA00022833"/>
    </source>
</evidence>
<keyword evidence="5" id="KW-0175">Coiled coil</keyword>
<evidence type="ECO:0000313" key="11">
    <source>
        <dbReference type="Proteomes" id="UP000694548"/>
    </source>
</evidence>
<dbReference type="SMART" id="SM00184">
    <property type="entry name" value="RING"/>
    <property type="match status" value="1"/>
</dbReference>
<dbReference type="Pfam" id="PF13445">
    <property type="entry name" value="zf-RING_UBOX"/>
    <property type="match status" value="1"/>
</dbReference>
<dbReference type="Pfam" id="PF13765">
    <property type="entry name" value="PRY"/>
    <property type="match status" value="1"/>
</dbReference>
<dbReference type="OMA" id="ENTEWFV"/>
<dbReference type="PROSITE" id="PS50188">
    <property type="entry name" value="B302_SPRY"/>
    <property type="match status" value="1"/>
</dbReference>
<evidence type="ECO:0000313" key="9">
    <source>
        <dbReference type="EMBL" id="KAF7207534.1"/>
    </source>
</evidence>
<dbReference type="KEGG" id="nfu:107384925"/>
<dbReference type="InterPro" id="IPR003879">
    <property type="entry name" value="Butyrophylin_SPRY"/>
</dbReference>
<dbReference type="SMART" id="SM00336">
    <property type="entry name" value="BBOX"/>
    <property type="match status" value="1"/>
</dbReference>
<accession>A0A8C6KX71</accession>
<dbReference type="InterPro" id="IPR043136">
    <property type="entry name" value="B30.2/SPRY_sf"/>
</dbReference>
<dbReference type="InterPro" id="IPR027370">
    <property type="entry name" value="Znf-RING_euk"/>
</dbReference>
<dbReference type="CDD" id="cd19771">
    <property type="entry name" value="Bbox2_TRIM20"/>
    <property type="match status" value="1"/>
</dbReference>
<dbReference type="PRINTS" id="PR01407">
    <property type="entry name" value="BUTYPHLNCDUF"/>
</dbReference>
<dbReference type="Gene3D" id="3.30.40.10">
    <property type="entry name" value="Zinc/RING finger domain, C3HC4 (zinc finger)"/>
    <property type="match status" value="1"/>
</dbReference>
<evidence type="ECO:0000259" key="6">
    <source>
        <dbReference type="PROSITE" id="PS50089"/>
    </source>
</evidence>
<dbReference type="PROSITE" id="PS00518">
    <property type="entry name" value="ZF_RING_1"/>
    <property type="match status" value="1"/>
</dbReference>
<evidence type="ECO:0000256" key="4">
    <source>
        <dbReference type="PROSITE-ProRule" id="PRU00024"/>
    </source>
</evidence>
<dbReference type="SUPFAM" id="SSF57850">
    <property type="entry name" value="RING/U-box"/>
    <property type="match status" value="1"/>
</dbReference>
<dbReference type="Pfam" id="PF00643">
    <property type="entry name" value="zf-B_box"/>
    <property type="match status" value="1"/>
</dbReference>
<dbReference type="GeneID" id="107384925"/>
<dbReference type="InterPro" id="IPR017907">
    <property type="entry name" value="Znf_RING_CS"/>
</dbReference>
<dbReference type="SUPFAM" id="SSF57845">
    <property type="entry name" value="B-box zinc-binding domain"/>
    <property type="match status" value="1"/>
</dbReference>
<dbReference type="InterPro" id="IPR001870">
    <property type="entry name" value="B30.2/SPRY"/>
</dbReference>
<reference evidence="9" key="2">
    <citation type="submission" date="2020-03" db="EMBL/GenBank/DDBJ databases">
        <title>Intra-Species Differences in Population Size shape Life History and Genome Evolution.</title>
        <authorList>
            <person name="Willemsen D."/>
            <person name="Cui R."/>
            <person name="Valenzano D.R."/>
        </authorList>
    </citation>
    <scope>NUCLEOTIDE SEQUENCE</scope>
    <source>
        <strain evidence="9">GRZ</strain>
        <tissue evidence="9">Whole</tissue>
    </source>
</reference>
<evidence type="ECO:0000256" key="2">
    <source>
        <dbReference type="ARBA" id="ARBA00022771"/>
    </source>
</evidence>
<feature type="domain" description="B30.2/SPRY" evidence="8">
    <location>
        <begin position="273"/>
        <end position="466"/>
    </location>
</feature>
<keyword evidence="1" id="KW-0479">Metal-binding</keyword>
<dbReference type="Proteomes" id="UP000822369">
    <property type="component" value="Chromosome 14"/>
</dbReference>
<sequence>MLWIPEEDVCCPICRDVFRDPAELICKHSYCRSCLDNWWDGKIILECPVCKKTSPTRDPPSNNDLRHKCVLYLQSRGLPAQEEPEVLCSLHNEELKLFCVDHREAVCLTCQCSDIHIGHRFKPVKEVAREQKRELKRLLGPLQDKLKLLNEAKEGFDEEAKHITIQAQFTAVRMKEQFRRLRKFLQKEEELQLSALREEETRKSQLLQTKIEALSKEIAALSGILQDTEEMIRGKDSAFLVDFKSTVRKIQQRPPLENSEPISGALIDVANHLGNLGFNIWNKMKHVVSYTPVVLDPNTANAELLVSDDLTSVKQGEKQNVPNNPERFDYYRIVLGSEGFDSGTRSWDVAIGESASWFVGVASEDVKRKGKHPSSLWRIGCLEGKYYARSLSDPSTTLSPIGKLQRIRVYLDCSRGKLLFFDLDTNTHLHTFTHTFTGKIFPYFNTVNTSPMKILPETLLVKQLPE</sequence>
<dbReference type="Gene3D" id="3.30.160.60">
    <property type="entry name" value="Classic Zinc Finger"/>
    <property type="match status" value="1"/>
</dbReference>
<evidence type="ECO:0000256" key="1">
    <source>
        <dbReference type="ARBA" id="ARBA00022723"/>
    </source>
</evidence>
<dbReference type="Ensembl" id="ENSNFUT00015010775.1">
    <property type="protein sequence ID" value="ENSNFUP00015010257.1"/>
    <property type="gene ID" value="ENSNFUG00015005049.1"/>
</dbReference>
<dbReference type="PANTHER" id="PTHR24103">
    <property type="entry name" value="E3 UBIQUITIN-PROTEIN LIGASE TRIM"/>
    <property type="match status" value="1"/>
</dbReference>
<organism evidence="10 11">
    <name type="scientific">Nothobranchius furzeri</name>
    <name type="common">Turquoise killifish</name>
    <dbReference type="NCBI Taxonomy" id="105023"/>
    <lineage>
        <taxon>Eukaryota</taxon>
        <taxon>Metazoa</taxon>
        <taxon>Chordata</taxon>
        <taxon>Craniata</taxon>
        <taxon>Vertebrata</taxon>
        <taxon>Euteleostomi</taxon>
        <taxon>Actinopterygii</taxon>
        <taxon>Neopterygii</taxon>
        <taxon>Teleostei</taxon>
        <taxon>Neoteleostei</taxon>
        <taxon>Acanthomorphata</taxon>
        <taxon>Ovalentaria</taxon>
        <taxon>Atherinomorphae</taxon>
        <taxon>Cyprinodontiformes</taxon>
        <taxon>Nothobranchiidae</taxon>
        <taxon>Nothobranchius</taxon>
    </lineage>
</organism>
<dbReference type="EMBL" id="JAAVVJ010000014">
    <property type="protein sequence ID" value="KAF7207534.1"/>
    <property type="molecule type" value="Genomic_DNA"/>
</dbReference>
<dbReference type="InterPro" id="IPR006574">
    <property type="entry name" value="PRY"/>
</dbReference>
<dbReference type="InterPro" id="IPR003877">
    <property type="entry name" value="SPRY_dom"/>
</dbReference>
<dbReference type="CDD" id="cd12893">
    <property type="entry name" value="SPRY_PRY_TRIM35"/>
    <property type="match status" value="1"/>
</dbReference>
<evidence type="ECO:0000256" key="5">
    <source>
        <dbReference type="SAM" id="Coils"/>
    </source>
</evidence>
<dbReference type="AlphaFoldDB" id="A0A8C6KX71"/>
<dbReference type="InterPro" id="IPR013320">
    <property type="entry name" value="ConA-like_dom_sf"/>
</dbReference>
<feature type="domain" description="RING-type" evidence="6">
    <location>
        <begin position="11"/>
        <end position="51"/>
    </location>
</feature>
<dbReference type="GeneTree" id="ENSGT00970000193381"/>
<keyword evidence="2 4" id="KW-0863">Zinc-finger</keyword>
<reference evidence="10" key="3">
    <citation type="submission" date="2025-05" db="UniProtKB">
        <authorList>
            <consortium name="Ensembl"/>
        </authorList>
    </citation>
    <scope>IDENTIFICATION</scope>
</reference>
<evidence type="ECO:0000259" key="7">
    <source>
        <dbReference type="PROSITE" id="PS50119"/>
    </source>
</evidence>
<reference evidence="10" key="1">
    <citation type="submission" date="2014-08" db="EMBL/GenBank/DDBJ databases">
        <authorList>
            <person name="Senf B."/>
            <person name="Petzold A."/>
            <person name="Downie B.R."/>
            <person name="Koch P."/>
            <person name="Platzer M."/>
        </authorList>
    </citation>
    <scope>NUCLEOTIDE SEQUENCE [LARGE SCALE GENOMIC DNA]</scope>
    <source>
        <strain evidence="10">GRZ</strain>
    </source>
</reference>
<feature type="coiled-coil region" evidence="5">
    <location>
        <begin position="197"/>
        <end position="231"/>
    </location>
</feature>
<keyword evidence="11" id="KW-1185">Reference proteome</keyword>
<dbReference type="SMART" id="SM00589">
    <property type="entry name" value="PRY"/>
    <property type="match status" value="1"/>
</dbReference>
<gene>
    <name evidence="10" type="primary">LOC107384925</name>
    <name evidence="9" type="ORF">G4P62_009788</name>
</gene>
<protein>
    <submittedName>
        <fullName evidence="9 10">Tripartite motif-containing protein 35-like</fullName>
    </submittedName>
</protein>